<dbReference type="InterPro" id="IPR046357">
    <property type="entry name" value="PPIase_dom_sf"/>
</dbReference>
<keyword evidence="6 9" id="KW-0143">Chaperone</keyword>
<dbReference type="NCBIfam" id="TIGR00115">
    <property type="entry name" value="tig"/>
    <property type="match status" value="1"/>
</dbReference>
<evidence type="ECO:0000256" key="2">
    <source>
        <dbReference type="ARBA" id="ARBA00005464"/>
    </source>
</evidence>
<keyword evidence="9" id="KW-0131">Cell cycle</keyword>
<dbReference type="InterPro" id="IPR008881">
    <property type="entry name" value="Trigger_fac_ribosome-bd_bac"/>
</dbReference>
<comment type="similarity">
    <text evidence="2 9">Belongs to the FKBP-type PPIase family. Tig subfamily.</text>
</comment>
<evidence type="ECO:0000256" key="5">
    <source>
        <dbReference type="ARBA" id="ARBA00023110"/>
    </source>
</evidence>
<keyword evidence="9" id="KW-0963">Cytoplasm</keyword>
<dbReference type="GO" id="GO:0044183">
    <property type="term" value="F:protein folding chaperone"/>
    <property type="evidence" value="ECO:0007669"/>
    <property type="project" value="TreeGrafter"/>
</dbReference>
<comment type="domain">
    <text evidence="9">Consists of 3 domains; the N-terminus binds the ribosome, the middle domain has PPIase activity, while the C-terminus has intrinsic chaperone activity on its own.</text>
</comment>
<feature type="domain" description="PPIase FKBP-type" evidence="10">
    <location>
        <begin position="177"/>
        <end position="245"/>
    </location>
</feature>
<feature type="domain" description="Trigger factor ribosome-binding bacterial" evidence="11">
    <location>
        <begin position="1"/>
        <end position="163"/>
    </location>
</feature>
<dbReference type="InterPro" id="IPR027304">
    <property type="entry name" value="Trigger_fact/SurA_dom_sf"/>
</dbReference>
<sequence length="406" mass="46092">MKTNLEKLEKGKVRVTVEVSPAEFQHYSARAYDKLALSVAIKGFRPGKAPKMMITEAIGAQRLLSEALNIAISESYPKAVIENKLNPISQPAIAIKEYPSLSLIEVPGQEPKSNTNFVYQAEFDVMPQVVVGDLTKLKIEDKNLVHPKIEVKPEEVEQIIANLQRREASFEDKNTPCKEGDRVVLDFTGHIKSVVLDNLSSKNYPVILGDGVLIADFEKQILGMKKNDEKTFTVKMPTGPEKKEQEVEFSVKMLEVQKIILPKLDEKFVQKFNQKSVDALRQKIADNIKIEKETRLRMALEGHILQQAIKMMKVDLPESLAQKEYEKLLENFNQFLQKQGLSKEQYLKMLKKSPQDLDDGMKRQAQDSVKIGLLLGEIVKREKIDHKDPQAAKKAMDKLISYAKHD</sequence>
<dbReference type="GO" id="GO:0051301">
    <property type="term" value="P:cell division"/>
    <property type="evidence" value="ECO:0007669"/>
    <property type="project" value="UniProtKB-KW"/>
</dbReference>
<evidence type="ECO:0000313" key="14">
    <source>
        <dbReference type="Proteomes" id="UP000231567"/>
    </source>
</evidence>
<evidence type="ECO:0000256" key="8">
    <source>
        <dbReference type="ARBA" id="ARBA00029986"/>
    </source>
</evidence>
<dbReference type="GO" id="GO:0005737">
    <property type="term" value="C:cytoplasm"/>
    <property type="evidence" value="ECO:0007669"/>
    <property type="project" value="UniProtKB-SubCell"/>
</dbReference>
<protein>
    <recommendedName>
        <fullName evidence="4 9">Trigger factor</fullName>
        <shortName evidence="9">TF</shortName>
        <ecNumber evidence="3 9">5.2.1.8</ecNumber>
    </recommendedName>
    <alternativeName>
        <fullName evidence="8 9">PPIase</fullName>
    </alternativeName>
</protein>
<organism evidence="13 14">
    <name type="scientific">Candidatus Nealsonbacteria bacterium CG23_combo_of_CG06-09_8_20_14_all_40_13</name>
    <dbReference type="NCBI Taxonomy" id="1974724"/>
    <lineage>
        <taxon>Bacteria</taxon>
        <taxon>Candidatus Nealsoniibacteriota</taxon>
    </lineage>
</organism>
<evidence type="ECO:0000256" key="1">
    <source>
        <dbReference type="ARBA" id="ARBA00000971"/>
    </source>
</evidence>
<evidence type="ECO:0000256" key="7">
    <source>
        <dbReference type="ARBA" id="ARBA00023235"/>
    </source>
</evidence>
<dbReference type="PANTHER" id="PTHR30560:SF3">
    <property type="entry name" value="TRIGGER FACTOR-LIKE PROTEIN TIG, CHLOROPLASTIC"/>
    <property type="match status" value="1"/>
</dbReference>
<dbReference type="GO" id="GO:0043335">
    <property type="term" value="P:protein unfolding"/>
    <property type="evidence" value="ECO:0007669"/>
    <property type="project" value="TreeGrafter"/>
</dbReference>
<comment type="catalytic activity">
    <reaction evidence="1 9">
        <text>[protein]-peptidylproline (omega=180) = [protein]-peptidylproline (omega=0)</text>
        <dbReference type="Rhea" id="RHEA:16237"/>
        <dbReference type="Rhea" id="RHEA-COMP:10747"/>
        <dbReference type="Rhea" id="RHEA-COMP:10748"/>
        <dbReference type="ChEBI" id="CHEBI:83833"/>
        <dbReference type="ChEBI" id="CHEBI:83834"/>
        <dbReference type="EC" id="5.2.1.8"/>
    </reaction>
</comment>
<comment type="function">
    <text evidence="9">Involved in protein export. Acts as a chaperone by maintaining the newly synthesized protein in an open conformation. Functions as a peptidyl-prolyl cis-trans isomerase.</text>
</comment>
<dbReference type="InterPro" id="IPR005215">
    <property type="entry name" value="Trig_fac"/>
</dbReference>
<dbReference type="PANTHER" id="PTHR30560">
    <property type="entry name" value="TRIGGER FACTOR CHAPERONE AND PEPTIDYL-PROLYL CIS/TRANS ISOMERASE"/>
    <property type="match status" value="1"/>
</dbReference>
<evidence type="ECO:0000259" key="12">
    <source>
        <dbReference type="Pfam" id="PF05698"/>
    </source>
</evidence>
<dbReference type="Gene3D" id="3.30.70.1050">
    <property type="entry name" value="Trigger factor ribosome-binding domain"/>
    <property type="match status" value="1"/>
</dbReference>
<name>A0A2G9YRM5_9BACT</name>
<dbReference type="GO" id="GO:0003755">
    <property type="term" value="F:peptidyl-prolyl cis-trans isomerase activity"/>
    <property type="evidence" value="ECO:0007669"/>
    <property type="project" value="UniProtKB-UniRule"/>
</dbReference>
<comment type="caution">
    <text evidence="13">The sequence shown here is derived from an EMBL/GenBank/DDBJ whole genome shotgun (WGS) entry which is preliminary data.</text>
</comment>
<keyword evidence="7 9" id="KW-0413">Isomerase</keyword>
<dbReference type="GO" id="GO:0043022">
    <property type="term" value="F:ribosome binding"/>
    <property type="evidence" value="ECO:0007669"/>
    <property type="project" value="TreeGrafter"/>
</dbReference>
<dbReference type="Pfam" id="PF00254">
    <property type="entry name" value="FKBP_C"/>
    <property type="match status" value="1"/>
</dbReference>
<dbReference type="Gene3D" id="1.10.3120.10">
    <property type="entry name" value="Trigger factor, C-terminal domain"/>
    <property type="match status" value="1"/>
</dbReference>
<dbReference type="HAMAP" id="MF_00303">
    <property type="entry name" value="Trigger_factor_Tig"/>
    <property type="match status" value="1"/>
</dbReference>
<evidence type="ECO:0000256" key="6">
    <source>
        <dbReference type="ARBA" id="ARBA00023186"/>
    </source>
</evidence>
<proteinExistence type="inferred from homology"/>
<dbReference type="Gene3D" id="3.10.50.40">
    <property type="match status" value="1"/>
</dbReference>
<dbReference type="Proteomes" id="UP000231567">
    <property type="component" value="Unassembled WGS sequence"/>
</dbReference>
<evidence type="ECO:0000259" key="10">
    <source>
        <dbReference type="Pfam" id="PF00254"/>
    </source>
</evidence>
<dbReference type="InterPro" id="IPR008880">
    <property type="entry name" value="Trigger_fac_C"/>
</dbReference>
<keyword evidence="9" id="KW-0132">Cell division</keyword>
<evidence type="ECO:0000256" key="9">
    <source>
        <dbReference type="HAMAP-Rule" id="MF_00303"/>
    </source>
</evidence>
<dbReference type="PIRSF" id="PIRSF003095">
    <property type="entry name" value="Trigger_factor"/>
    <property type="match status" value="1"/>
</dbReference>
<keyword evidence="5 9" id="KW-0697">Rotamase</keyword>
<dbReference type="AlphaFoldDB" id="A0A2G9YRM5"/>
<dbReference type="Pfam" id="PF05697">
    <property type="entry name" value="Trigger_N"/>
    <property type="match status" value="1"/>
</dbReference>
<comment type="subcellular location">
    <subcellularLocation>
        <location evidence="9">Cytoplasm</location>
    </subcellularLocation>
    <text evidence="9">About half TF is bound to the ribosome near the polypeptide exit tunnel while the other half is free in the cytoplasm.</text>
</comment>
<reference evidence="13 14" key="1">
    <citation type="submission" date="2017-09" db="EMBL/GenBank/DDBJ databases">
        <title>Depth-based differentiation of microbial function through sediment-hosted aquifers and enrichment of novel symbionts in the deep terrestrial subsurface.</title>
        <authorList>
            <person name="Probst A.J."/>
            <person name="Ladd B."/>
            <person name="Jarett J.K."/>
            <person name="Geller-Mcgrath D.E."/>
            <person name="Sieber C.M."/>
            <person name="Emerson J.B."/>
            <person name="Anantharaman K."/>
            <person name="Thomas B.C."/>
            <person name="Malmstrom R."/>
            <person name="Stieglmeier M."/>
            <person name="Klingl A."/>
            <person name="Woyke T."/>
            <person name="Ryan C.M."/>
            <person name="Banfield J.F."/>
        </authorList>
    </citation>
    <scope>NUCLEOTIDE SEQUENCE [LARGE SCALE GENOMIC DNA]</scope>
    <source>
        <strain evidence="13">CG23_combo_of_CG06-09_8_20_14_all_40_13</strain>
    </source>
</reference>
<evidence type="ECO:0000313" key="13">
    <source>
        <dbReference type="EMBL" id="PIP21895.1"/>
    </source>
</evidence>
<dbReference type="SUPFAM" id="SSF54534">
    <property type="entry name" value="FKBP-like"/>
    <property type="match status" value="1"/>
</dbReference>
<feature type="domain" description="Trigger factor C-terminal" evidence="12">
    <location>
        <begin position="276"/>
        <end position="394"/>
    </location>
</feature>
<dbReference type="InterPro" id="IPR001179">
    <property type="entry name" value="PPIase_FKBP_dom"/>
</dbReference>
<dbReference type="GO" id="GO:0015031">
    <property type="term" value="P:protein transport"/>
    <property type="evidence" value="ECO:0007669"/>
    <property type="project" value="UniProtKB-UniRule"/>
</dbReference>
<accession>A0A2G9YRM5</accession>
<dbReference type="InterPro" id="IPR036611">
    <property type="entry name" value="Trigger_fac_ribosome-bd_sf"/>
</dbReference>
<evidence type="ECO:0000259" key="11">
    <source>
        <dbReference type="Pfam" id="PF05697"/>
    </source>
</evidence>
<dbReference type="Pfam" id="PF05698">
    <property type="entry name" value="Trigger_C"/>
    <property type="match status" value="1"/>
</dbReference>
<evidence type="ECO:0000256" key="3">
    <source>
        <dbReference type="ARBA" id="ARBA00013194"/>
    </source>
</evidence>
<dbReference type="InterPro" id="IPR037041">
    <property type="entry name" value="Trigger_fac_C_sf"/>
</dbReference>
<dbReference type="SUPFAM" id="SSF102735">
    <property type="entry name" value="Trigger factor ribosome-binding domain"/>
    <property type="match status" value="1"/>
</dbReference>
<dbReference type="SUPFAM" id="SSF109998">
    <property type="entry name" value="Triger factor/SurA peptide-binding domain-like"/>
    <property type="match status" value="1"/>
</dbReference>
<dbReference type="EMBL" id="PCRM01000010">
    <property type="protein sequence ID" value="PIP21895.1"/>
    <property type="molecule type" value="Genomic_DNA"/>
</dbReference>
<gene>
    <name evidence="9 13" type="primary">tig</name>
    <name evidence="13" type="ORF">COX39_00595</name>
</gene>
<dbReference type="GO" id="GO:0051083">
    <property type="term" value="P:'de novo' cotranslational protein folding"/>
    <property type="evidence" value="ECO:0007669"/>
    <property type="project" value="TreeGrafter"/>
</dbReference>
<evidence type="ECO:0000256" key="4">
    <source>
        <dbReference type="ARBA" id="ARBA00016902"/>
    </source>
</evidence>
<dbReference type="EC" id="5.2.1.8" evidence="3 9"/>